<gene>
    <name evidence="10" type="ORF">COV08_00310</name>
</gene>
<evidence type="ECO:0000313" key="11">
    <source>
        <dbReference type="Proteomes" id="UP000230431"/>
    </source>
</evidence>
<name>A0A2H0RK32_9BACT</name>
<dbReference type="Gene3D" id="3.40.50.300">
    <property type="entry name" value="P-loop containing nucleotide triphosphate hydrolases"/>
    <property type="match status" value="2"/>
</dbReference>
<dbReference type="InterPro" id="IPR014001">
    <property type="entry name" value="Helicase_ATP-bd"/>
</dbReference>
<dbReference type="Gene3D" id="2.40.50.140">
    <property type="entry name" value="Nucleic acid-binding proteins"/>
    <property type="match status" value="1"/>
</dbReference>
<evidence type="ECO:0000256" key="7">
    <source>
        <dbReference type="ARBA" id="ARBA00023204"/>
    </source>
</evidence>
<keyword evidence="6" id="KW-0238">DNA-binding</keyword>
<evidence type="ECO:0000256" key="2">
    <source>
        <dbReference type="ARBA" id="ARBA00022763"/>
    </source>
</evidence>
<evidence type="ECO:0000256" key="1">
    <source>
        <dbReference type="ARBA" id="ARBA00022741"/>
    </source>
</evidence>
<dbReference type="SUPFAM" id="SSF52540">
    <property type="entry name" value="P-loop containing nucleoside triphosphate hydrolases"/>
    <property type="match status" value="2"/>
</dbReference>
<dbReference type="InterPro" id="IPR001650">
    <property type="entry name" value="Helicase_C-like"/>
</dbReference>
<keyword evidence="5" id="KW-0067">ATP-binding</keyword>
<dbReference type="GO" id="GO:0003677">
    <property type="term" value="F:DNA binding"/>
    <property type="evidence" value="ECO:0007669"/>
    <property type="project" value="UniProtKB-KW"/>
</dbReference>
<protein>
    <submittedName>
        <fullName evidence="10">ATP-dependent DNA helicase RecG</fullName>
    </submittedName>
</protein>
<dbReference type="PROSITE" id="PS51192">
    <property type="entry name" value="HELICASE_ATP_BIND_1"/>
    <property type="match status" value="1"/>
</dbReference>
<reference evidence="10 11" key="1">
    <citation type="submission" date="2017-09" db="EMBL/GenBank/DDBJ databases">
        <title>Depth-based differentiation of microbial function through sediment-hosted aquifers and enrichment of novel symbionts in the deep terrestrial subsurface.</title>
        <authorList>
            <person name="Probst A.J."/>
            <person name="Ladd B."/>
            <person name="Jarett J.K."/>
            <person name="Geller-Mcgrath D.E."/>
            <person name="Sieber C.M."/>
            <person name="Emerson J.B."/>
            <person name="Anantharaman K."/>
            <person name="Thomas B.C."/>
            <person name="Malmstrom R."/>
            <person name="Stieglmeier M."/>
            <person name="Klingl A."/>
            <person name="Woyke T."/>
            <person name="Ryan C.M."/>
            <person name="Banfield J.F."/>
        </authorList>
    </citation>
    <scope>NUCLEOTIDE SEQUENCE [LARGE SCALE GENOMIC DNA]</scope>
    <source>
        <strain evidence="10">CG10_big_fil_rev_8_21_14_0_10_49_38</strain>
    </source>
</reference>
<dbReference type="Pfam" id="PF00271">
    <property type="entry name" value="Helicase_C"/>
    <property type="match status" value="1"/>
</dbReference>
<dbReference type="InterPro" id="IPR012340">
    <property type="entry name" value="NA-bd_OB-fold"/>
</dbReference>
<dbReference type="SMART" id="SM00490">
    <property type="entry name" value="HELICc"/>
    <property type="match status" value="1"/>
</dbReference>
<dbReference type="GO" id="GO:0006281">
    <property type="term" value="P:DNA repair"/>
    <property type="evidence" value="ECO:0007669"/>
    <property type="project" value="UniProtKB-KW"/>
</dbReference>
<dbReference type="AlphaFoldDB" id="A0A2H0RK32"/>
<dbReference type="PANTHER" id="PTHR47964:SF1">
    <property type="entry name" value="ATP-DEPENDENT DNA HELICASE HOMOLOG RECG, CHLOROPLASTIC"/>
    <property type="match status" value="1"/>
</dbReference>
<accession>A0A2H0RK32</accession>
<evidence type="ECO:0000256" key="6">
    <source>
        <dbReference type="ARBA" id="ARBA00023125"/>
    </source>
</evidence>
<dbReference type="Pfam" id="PF00270">
    <property type="entry name" value="DEAD"/>
    <property type="match status" value="1"/>
</dbReference>
<feature type="domain" description="Helicase ATP-binding" evidence="8">
    <location>
        <begin position="291"/>
        <end position="476"/>
    </location>
</feature>
<feature type="domain" description="Helicase C-terminal" evidence="9">
    <location>
        <begin position="502"/>
        <end position="660"/>
    </location>
</feature>
<evidence type="ECO:0000259" key="8">
    <source>
        <dbReference type="PROSITE" id="PS51192"/>
    </source>
</evidence>
<evidence type="ECO:0000259" key="9">
    <source>
        <dbReference type="PROSITE" id="PS51194"/>
    </source>
</evidence>
<dbReference type="InterPro" id="IPR033454">
    <property type="entry name" value="RecG_wedge"/>
</dbReference>
<evidence type="ECO:0000256" key="5">
    <source>
        <dbReference type="ARBA" id="ARBA00022840"/>
    </source>
</evidence>
<dbReference type="InterPro" id="IPR047112">
    <property type="entry name" value="RecG/Mfd"/>
</dbReference>
<evidence type="ECO:0000256" key="4">
    <source>
        <dbReference type="ARBA" id="ARBA00022806"/>
    </source>
</evidence>
<dbReference type="InterPro" id="IPR011545">
    <property type="entry name" value="DEAD/DEAH_box_helicase_dom"/>
</dbReference>
<dbReference type="Pfam" id="PF17191">
    <property type="entry name" value="RecG_wedge"/>
    <property type="match status" value="1"/>
</dbReference>
<keyword evidence="1" id="KW-0547">Nucleotide-binding</keyword>
<keyword evidence="2" id="KW-0227">DNA damage</keyword>
<dbReference type="GO" id="GO:0016787">
    <property type="term" value="F:hydrolase activity"/>
    <property type="evidence" value="ECO:0007669"/>
    <property type="project" value="UniProtKB-KW"/>
</dbReference>
<dbReference type="EMBL" id="PCYK01000003">
    <property type="protein sequence ID" value="PIR46364.1"/>
    <property type="molecule type" value="Genomic_DNA"/>
</dbReference>
<keyword evidence="7" id="KW-0234">DNA repair</keyword>
<keyword evidence="3" id="KW-0378">Hydrolase</keyword>
<organism evidence="10 11">
    <name type="scientific">Candidatus Vogelbacteria bacterium CG10_big_fil_rev_8_21_14_0_10_49_38</name>
    <dbReference type="NCBI Taxonomy" id="1975043"/>
    <lineage>
        <taxon>Bacteria</taxon>
        <taxon>Candidatus Vogeliibacteriota</taxon>
    </lineage>
</organism>
<dbReference type="GO" id="GO:0003678">
    <property type="term" value="F:DNA helicase activity"/>
    <property type="evidence" value="ECO:0007669"/>
    <property type="project" value="TreeGrafter"/>
</dbReference>
<dbReference type="SMART" id="SM00487">
    <property type="entry name" value="DEXDc"/>
    <property type="match status" value="1"/>
</dbReference>
<dbReference type="PANTHER" id="PTHR47964">
    <property type="entry name" value="ATP-DEPENDENT DNA HELICASE HOMOLOG RECG, CHLOROPLASTIC"/>
    <property type="match status" value="1"/>
</dbReference>
<dbReference type="PROSITE" id="PS51194">
    <property type="entry name" value="HELICASE_CTER"/>
    <property type="match status" value="1"/>
</dbReference>
<evidence type="ECO:0000256" key="3">
    <source>
        <dbReference type="ARBA" id="ARBA00022801"/>
    </source>
</evidence>
<dbReference type="SUPFAM" id="SSF50249">
    <property type="entry name" value="Nucleic acid-binding proteins"/>
    <property type="match status" value="1"/>
</dbReference>
<keyword evidence="4 10" id="KW-0347">Helicase</keyword>
<dbReference type="GO" id="GO:0005524">
    <property type="term" value="F:ATP binding"/>
    <property type="evidence" value="ECO:0007669"/>
    <property type="project" value="UniProtKB-KW"/>
</dbReference>
<dbReference type="Proteomes" id="UP000230431">
    <property type="component" value="Unassembled WGS sequence"/>
</dbReference>
<dbReference type="InterPro" id="IPR027417">
    <property type="entry name" value="P-loop_NTPase"/>
</dbReference>
<evidence type="ECO:0000313" key="10">
    <source>
        <dbReference type="EMBL" id="PIR46364.1"/>
    </source>
</evidence>
<comment type="caution">
    <text evidence="10">The sequence shown here is derived from an EMBL/GenBank/DDBJ whole genome shotgun (WGS) entry which is preliminary data.</text>
</comment>
<proteinExistence type="predicted"/>
<dbReference type="CDD" id="cd04488">
    <property type="entry name" value="RecG_wedge_OBF"/>
    <property type="match status" value="1"/>
</dbReference>
<sequence>MNSADPLTAHFRLNAIQKSALARLKLSTPAELLRYFPSRYDQPGEIRSIAALKVGDEVTIFGLVRGAKTSQAWRKKIPLGEATIEDETGQIKAIWFHQAYLAKKVPEGSRAGFRGKVAERAGALYLVNPEIIESYQEPVPSERLFPSPRGPSSGKFDSHYLVPIYPETKGLSSGWFYYHLKKLIAEGESEKISDSLPLELLKKYHLPTLATALTWIHSPKKLDDAIAARKRFAFEEVFFLQLARLRDKKIYQNNPSYQFTVNAREVEKFLKRFPFQPTGAQLSAIKQIATDFSQDKPMVRLLEGDVGSGKTLVAAVAALTAVQAGLEVAYLAPTEILARQHFASFIQYFEHLNIAVGLLTGQEARKFPSKINPQESTHISKPQLLKWVANGEIPIVIGTHALIQKQVKFRDLGLVIIDEQHRFGVLQRAKLVRKRQGLPAGQAGEKPLPHLLSMTATPIPRTLALTVYGDLDLTLLDELPAGRRPVVTEIIPPDCREACYERVRAELKAGRQAYVICPRIDEPDPDKELAGQTKSARAEAKRLQEKIFPEFTVDLMHSKLSPSDKEATMTEFTEGKIDILVSTSVVEVGVNVPNATVIIIEGAERFGLAQLHQLRGRVWRSSHQAYCFVFSDTKTAKSLARLKALVTAKNGFELAELDLAQRGAGMLMPGKQWGLSDLGMEAIKNLKLVAAARLEAETVINADPDLTRHPNYLTHLSSRPQEVHFE</sequence>